<dbReference type="EMBL" id="CAJVQB010003764">
    <property type="protein sequence ID" value="CAG8617079.1"/>
    <property type="molecule type" value="Genomic_DNA"/>
</dbReference>
<reference evidence="1 2" key="1">
    <citation type="submission" date="2021-06" db="EMBL/GenBank/DDBJ databases">
        <authorList>
            <person name="Kallberg Y."/>
            <person name="Tangrot J."/>
            <person name="Rosling A."/>
        </authorList>
    </citation>
    <scope>NUCLEOTIDE SEQUENCE [LARGE SCALE GENOMIC DNA]</scope>
    <source>
        <strain evidence="1 2">120-4 pot B 10/14</strain>
    </source>
</reference>
<sequence length="241" mass="28131">MYNEESSPNINNNLSMEWTVGFTQDQTNTNSINIRNSGITQNCKEQINALRQNSAEPVKENVHLVSSVSRHKKRNIFKKCKECKFRKSHYDEDFNQCKDCYRASIRILSDNDGPSYLNKVLVKVNIRVDDTLHQYLGITQHPETKKYDPTKRKQVFPNSGWNVREGYWGNELYKLIRRTEEGEIKFPENECTNILQPKINDQAVYSSRLLNSLINKALTLQSTDDDSRAIEFDINQPFIKF</sequence>
<comment type="caution">
    <text evidence="1">The sequence shown here is derived from an EMBL/GenBank/DDBJ whole genome shotgun (WGS) entry which is preliminary data.</text>
</comment>
<proteinExistence type="predicted"/>
<dbReference type="Proteomes" id="UP000789901">
    <property type="component" value="Unassembled WGS sequence"/>
</dbReference>
<keyword evidence="2" id="KW-1185">Reference proteome</keyword>
<protein>
    <submittedName>
        <fullName evidence="1">44431_t:CDS:1</fullName>
    </submittedName>
</protein>
<evidence type="ECO:0000313" key="1">
    <source>
        <dbReference type="EMBL" id="CAG8617079.1"/>
    </source>
</evidence>
<evidence type="ECO:0000313" key="2">
    <source>
        <dbReference type="Proteomes" id="UP000789901"/>
    </source>
</evidence>
<name>A0ABN7UMJ2_GIGMA</name>
<gene>
    <name evidence="1" type="ORF">GMARGA_LOCUS7648</name>
</gene>
<accession>A0ABN7UMJ2</accession>
<organism evidence="1 2">
    <name type="scientific">Gigaspora margarita</name>
    <dbReference type="NCBI Taxonomy" id="4874"/>
    <lineage>
        <taxon>Eukaryota</taxon>
        <taxon>Fungi</taxon>
        <taxon>Fungi incertae sedis</taxon>
        <taxon>Mucoromycota</taxon>
        <taxon>Glomeromycotina</taxon>
        <taxon>Glomeromycetes</taxon>
        <taxon>Diversisporales</taxon>
        <taxon>Gigasporaceae</taxon>
        <taxon>Gigaspora</taxon>
    </lineage>
</organism>